<evidence type="ECO:0000256" key="5">
    <source>
        <dbReference type="ARBA" id="ARBA00023143"/>
    </source>
</evidence>
<keyword evidence="9" id="KW-0969">Cilium</keyword>
<dbReference type="PANTHER" id="PTHR38766:SF1">
    <property type="entry name" value="FLAGELLAR PROTEIN FLIO"/>
    <property type="match status" value="1"/>
</dbReference>
<evidence type="ECO:0000256" key="3">
    <source>
        <dbReference type="ARBA" id="ARBA00022989"/>
    </source>
</evidence>
<evidence type="ECO:0000256" key="7">
    <source>
        <dbReference type="RuleBase" id="RU362064"/>
    </source>
</evidence>
<comment type="caution">
    <text evidence="9">The sequence shown here is derived from an EMBL/GenBank/DDBJ whole genome shotgun (WGS) entry which is preliminary data.</text>
</comment>
<evidence type="ECO:0000313" key="10">
    <source>
        <dbReference type="Proteomes" id="UP001271769"/>
    </source>
</evidence>
<keyword evidence="1 7" id="KW-1003">Cell membrane</keyword>
<keyword evidence="9" id="KW-0966">Cell projection</keyword>
<feature type="region of interest" description="Disordered" evidence="8">
    <location>
        <begin position="108"/>
        <end position="131"/>
    </location>
</feature>
<keyword evidence="9" id="KW-0282">Flagellum</keyword>
<evidence type="ECO:0000256" key="1">
    <source>
        <dbReference type="ARBA" id="ARBA00022475"/>
    </source>
</evidence>
<keyword evidence="10" id="KW-1185">Reference proteome</keyword>
<proteinExistence type="inferred from homology"/>
<evidence type="ECO:0000256" key="4">
    <source>
        <dbReference type="ARBA" id="ARBA00023136"/>
    </source>
</evidence>
<keyword evidence="2 7" id="KW-0812">Transmembrane</keyword>
<dbReference type="RefSeq" id="WP_320498784.1">
    <property type="nucleotide sequence ID" value="NZ_JAXCLX010000001.1"/>
</dbReference>
<comment type="subcellular location">
    <subcellularLocation>
        <location evidence="7">Cell membrane</location>
    </subcellularLocation>
    <subcellularLocation>
        <location evidence="7">Bacterial flagellum basal body</location>
    </subcellularLocation>
</comment>
<keyword evidence="4 7" id="KW-0472">Membrane</keyword>
<accession>A0ABU5DT52</accession>
<dbReference type="NCBIfam" id="TIGR03500">
    <property type="entry name" value="FliO_TIGR"/>
    <property type="match status" value="1"/>
</dbReference>
<name>A0ABU5DT52_9PROT</name>
<evidence type="ECO:0000256" key="6">
    <source>
        <dbReference type="ARBA" id="ARBA00037937"/>
    </source>
</evidence>
<evidence type="ECO:0000313" key="9">
    <source>
        <dbReference type="EMBL" id="MDY0870522.1"/>
    </source>
</evidence>
<comment type="similarity">
    <text evidence="6 7">Belongs to the FliO/MopB family.</text>
</comment>
<gene>
    <name evidence="9" type="primary">fliO</name>
    <name evidence="9" type="ORF">SMD31_01250</name>
</gene>
<reference evidence="9 10" key="1">
    <citation type="journal article" date="2013" name="Antonie Van Leeuwenhoek">
        <title>Dongia rigui sp. nov., isolated from freshwater of a large wetland in Korea.</title>
        <authorList>
            <person name="Baik K.S."/>
            <person name="Hwang Y.M."/>
            <person name="Choi J.S."/>
            <person name="Kwon J."/>
            <person name="Seong C.N."/>
        </authorList>
    </citation>
    <scope>NUCLEOTIDE SEQUENCE [LARGE SCALE GENOMIC DNA]</scope>
    <source>
        <strain evidence="9 10">04SU4-P</strain>
    </source>
</reference>
<dbReference type="InterPro" id="IPR052205">
    <property type="entry name" value="FliO/MopB"/>
</dbReference>
<dbReference type="Proteomes" id="UP001271769">
    <property type="component" value="Unassembled WGS sequence"/>
</dbReference>
<organism evidence="9 10">
    <name type="scientific">Dongia rigui</name>
    <dbReference type="NCBI Taxonomy" id="940149"/>
    <lineage>
        <taxon>Bacteria</taxon>
        <taxon>Pseudomonadati</taxon>
        <taxon>Pseudomonadota</taxon>
        <taxon>Alphaproteobacteria</taxon>
        <taxon>Rhodospirillales</taxon>
        <taxon>Dongiaceae</taxon>
        <taxon>Dongia</taxon>
    </lineage>
</organism>
<keyword evidence="3 7" id="KW-1133">Transmembrane helix</keyword>
<protein>
    <recommendedName>
        <fullName evidence="7">Flagellar protein</fullName>
    </recommendedName>
</protein>
<sequence>MEYETYLRFVLALLLVLGLIAIFAWALRRFGFGGALRADNRRRIQVLETTPLGPRHRLVLVRRDHIEHLLLLGPQGDVVVERGIERATFEQEMTRPTPSRLAAARGLVRQEPPSLRPAAGSGAEPQENHQP</sequence>
<keyword evidence="5 7" id="KW-0975">Bacterial flagellum</keyword>
<evidence type="ECO:0000256" key="2">
    <source>
        <dbReference type="ARBA" id="ARBA00022692"/>
    </source>
</evidence>
<evidence type="ECO:0000256" key="8">
    <source>
        <dbReference type="SAM" id="MobiDB-lite"/>
    </source>
</evidence>
<dbReference type="PANTHER" id="PTHR38766">
    <property type="entry name" value="FLAGELLAR PROTEIN FLIO"/>
    <property type="match status" value="1"/>
</dbReference>
<feature type="transmembrane region" description="Helical" evidence="7">
    <location>
        <begin position="6"/>
        <end position="27"/>
    </location>
</feature>
<dbReference type="Pfam" id="PF04347">
    <property type="entry name" value="FliO"/>
    <property type="match status" value="1"/>
</dbReference>
<dbReference type="EMBL" id="JAXCLX010000001">
    <property type="protein sequence ID" value="MDY0870522.1"/>
    <property type="molecule type" value="Genomic_DNA"/>
</dbReference>
<dbReference type="InterPro" id="IPR022781">
    <property type="entry name" value="Flagellar_biosynth_FliO"/>
</dbReference>